<comment type="caution">
    <text evidence="3">The sequence shown here is derived from an EMBL/GenBank/DDBJ whole genome shotgun (WGS) entry which is preliminary data.</text>
</comment>
<dbReference type="AlphaFoldDB" id="A0A2S9JHG4"/>
<dbReference type="OrthoDB" id="335726at2"/>
<evidence type="ECO:0000256" key="2">
    <source>
        <dbReference type="ARBA" id="ARBA00023002"/>
    </source>
</evidence>
<dbReference type="Proteomes" id="UP000238563">
    <property type="component" value="Unassembled WGS sequence"/>
</dbReference>
<dbReference type="CDD" id="cd05233">
    <property type="entry name" value="SDR_c"/>
    <property type="match status" value="1"/>
</dbReference>
<name>A0A2S9JHG4_9HYPH</name>
<dbReference type="SUPFAM" id="SSF51735">
    <property type="entry name" value="NAD(P)-binding Rossmann-fold domains"/>
    <property type="match status" value="1"/>
</dbReference>
<keyword evidence="2" id="KW-0560">Oxidoreductase</keyword>
<dbReference type="PRINTS" id="PR00081">
    <property type="entry name" value="GDHRDH"/>
</dbReference>
<dbReference type="InterPro" id="IPR036291">
    <property type="entry name" value="NAD(P)-bd_dom_sf"/>
</dbReference>
<evidence type="ECO:0000313" key="3">
    <source>
        <dbReference type="EMBL" id="PRD52423.1"/>
    </source>
</evidence>
<accession>A0A2S9JHG4</accession>
<dbReference type="PROSITE" id="PS00061">
    <property type="entry name" value="ADH_SHORT"/>
    <property type="match status" value="1"/>
</dbReference>
<comment type="similarity">
    <text evidence="1">Belongs to the short-chain dehydrogenases/reductases (SDR) family.</text>
</comment>
<dbReference type="Gene3D" id="3.40.50.720">
    <property type="entry name" value="NAD(P)-binding Rossmann-like Domain"/>
    <property type="match status" value="1"/>
</dbReference>
<dbReference type="GO" id="GO:0016491">
    <property type="term" value="F:oxidoreductase activity"/>
    <property type="evidence" value="ECO:0007669"/>
    <property type="project" value="UniProtKB-KW"/>
</dbReference>
<dbReference type="RefSeq" id="WP_105734933.1">
    <property type="nucleotide sequence ID" value="NZ_PVBT01000004.1"/>
</dbReference>
<dbReference type="EMBL" id="PVBT01000004">
    <property type="protein sequence ID" value="PRD52423.1"/>
    <property type="molecule type" value="Genomic_DNA"/>
</dbReference>
<reference evidence="3 4" key="1">
    <citation type="submission" date="2018-02" db="EMBL/GenBank/DDBJ databases">
        <title>The draft genome of Phyllobacterium myrsinacearum DSM5892.</title>
        <authorList>
            <person name="Li L."/>
            <person name="Liu L."/>
            <person name="Zhang X."/>
            <person name="Wang T."/>
        </authorList>
    </citation>
    <scope>NUCLEOTIDE SEQUENCE [LARGE SCALE GENOMIC DNA]</scope>
    <source>
        <strain evidence="3 4">DSM 5892</strain>
    </source>
</reference>
<sequence length="245" mass="25926">MRVIILGATSAIAEATARLYASEGADLLLVGRQQAKLEAIAADLKVRGAARAETAVCDLAAPKDARSALAQFCATLGGVDHVLIAYGVLGEQDEAEQSTDVAEEILQVNFNSVAAWCLAVADIFEAQARGSLVVLGSVAGDRGRRANYVYGAAKAGLATLVEGISHRFASNGPRAAIVKPGPTITPMTEGMNRKGALWATPEQIARVARRAADRTGPVFYAPGRWRLIMLIIRNLPTVIFNRMSI</sequence>
<dbReference type="InterPro" id="IPR020904">
    <property type="entry name" value="Sc_DH/Rdtase_CS"/>
</dbReference>
<dbReference type="PANTHER" id="PTHR43669">
    <property type="entry name" value="5-KETO-D-GLUCONATE 5-REDUCTASE"/>
    <property type="match status" value="1"/>
</dbReference>
<evidence type="ECO:0000256" key="1">
    <source>
        <dbReference type="ARBA" id="ARBA00006484"/>
    </source>
</evidence>
<dbReference type="PANTHER" id="PTHR43669:SF6">
    <property type="entry name" value="DECAPRENYLPHOSPHORYL-2-KETO-BETA-D-ERYTHRO-PENTOSE REDUCTASE"/>
    <property type="match status" value="1"/>
</dbReference>
<evidence type="ECO:0000313" key="4">
    <source>
        <dbReference type="Proteomes" id="UP000238563"/>
    </source>
</evidence>
<gene>
    <name evidence="3" type="ORF">C5750_16180</name>
</gene>
<protein>
    <submittedName>
        <fullName evidence="3">Acetoacetyl-CoA reductase</fullName>
    </submittedName>
</protein>
<proteinExistence type="inferred from homology"/>
<keyword evidence="4" id="KW-1185">Reference proteome</keyword>
<organism evidence="3 4">
    <name type="scientific">Phyllobacterium myrsinacearum</name>
    <dbReference type="NCBI Taxonomy" id="28101"/>
    <lineage>
        <taxon>Bacteria</taxon>
        <taxon>Pseudomonadati</taxon>
        <taxon>Pseudomonadota</taxon>
        <taxon>Alphaproteobacteria</taxon>
        <taxon>Hyphomicrobiales</taxon>
        <taxon>Phyllobacteriaceae</taxon>
        <taxon>Phyllobacterium</taxon>
    </lineage>
</organism>
<dbReference type="InterPro" id="IPR002347">
    <property type="entry name" value="SDR_fam"/>
</dbReference>
<dbReference type="Pfam" id="PF00106">
    <property type="entry name" value="adh_short"/>
    <property type="match status" value="1"/>
</dbReference>